<dbReference type="SUPFAM" id="SSF56112">
    <property type="entry name" value="Protein kinase-like (PK-like)"/>
    <property type="match status" value="1"/>
</dbReference>
<dbReference type="InterPro" id="IPR016477">
    <property type="entry name" value="Fructo-/Ketosamine-3-kinase"/>
</dbReference>
<dbReference type="PANTHER" id="PTHR12149:SF8">
    <property type="entry name" value="PROTEIN-RIBULOSAMINE 3-KINASE"/>
    <property type="match status" value="1"/>
</dbReference>
<evidence type="ECO:0000313" key="3">
    <source>
        <dbReference type="EMBL" id="KAI1848994.1"/>
    </source>
</evidence>
<proteinExistence type="predicted"/>
<dbReference type="InterPro" id="IPR011009">
    <property type="entry name" value="Kinase-like_dom_sf"/>
</dbReference>
<dbReference type="PANTHER" id="PTHR12149">
    <property type="entry name" value="FRUCTOSAMINE 3 KINASE-RELATED PROTEIN"/>
    <property type="match status" value="1"/>
</dbReference>
<dbReference type="Pfam" id="PF03881">
    <property type="entry name" value="Fructosamin_kin"/>
    <property type="match status" value="1"/>
</dbReference>
<protein>
    <recommendedName>
        <fullName evidence="1">protein-ribulosamine 3-kinase</fullName>
        <ecNumber evidence="1">2.7.1.172</ecNumber>
    </recommendedName>
</protein>
<dbReference type="EC" id="2.7.1.172" evidence="1"/>
<reference evidence="3" key="1">
    <citation type="submission" date="2021-03" db="EMBL/GenBank/DDBJ databases">
        <title>Revisited historic fungal species revealed as producer of novel bioactive compounds through whole genome sequencing and comparative genomics.</title>
        <authorList>
            <person name="Vignolle G.A."/>
            <person name="Hochenegger N."/>
            <person name="Mach R.L."/>
            <person name="Mach-Aigner A.R."/>
            <person name="Javad Rahimi M."/>
            <person name="Salim K.A."/>
            <person name="Chan C.M."/>
            <person name="Lim L.B.L."/>
            <person name="Cai F."/>
            <person name="Druzhinina I.S."/>
            <person name="U'Ren J.M."/>
            <person name="Derntl C."/>
        </authorList>
    </citation>
    <scope>NUCLEOTIDE SEQUENCE</scope>
    <source>
        <strain evidence="3">TUCIM 5799</strain>
    </source>
</reference>
<comment type="catalytic activity">
    <reaction evidence="2">
        <text>N(6)-D-ribulosyl-L-lysyl-[protein] + ATP = N(6)-(3-O-phospho-D-ribulosyl)-L-lysyl-[protein] + ADP + H(+)</text>
        <dbReference type="Rhea" id="RHEA:48432"/>
        <dbReference type="Rhea" id="RHEA-COMP:12103"/>
        <dbReference type="Rhea" id="RHEA-COMP:12104"/>
        <dbReference type="ChEBI" id="CHEBI:15378"/>
        <dbReference type="ChEBI" id="CHEBI:30616"/>
        <dbReference type="ChEBI" id="CHEBI:90418"/>
        <dbReference type="ChEBI" id="CHEBI:90420"/>
        <dbReference type="ChEBI" id="CHEBI:456216"/>
        <dbReference type="EC" id="2.7.1.172"/>
    </reaction>
    <physiologicalReaction direction="left-to-right" evidence="2">
        <dbReference type="Rhea" id="RHEA:48433"/>
    </physiologicalReaction>
</comment>
<evidence type="ECO:0000313" key="4">
    <source>
        <dbReference type="Proteomes" id="UP000829685"/>
    </source>
</evidence>
<dbReference type="Gene3D" id="3.90.1200.10">
    <property type="match status" value="1"/>
</dbReference>
<name>A0A9Q0AIA0_9PEZI</name>
<gene>
    <name evidence="3" type="ORF">JX265_013737</name>
</gene>
<sequence length="203" mass="23061">MNHKRPNALLFGRKDTVVDPQVRNGLYFQTRSGPLAILDGPLTRAQLCPETVVSSPLSVMSFFIKAIQGDEGRSMVRSEYESTKAIHCLQQDFVPRPIAWGTLESVPDTHFLLCEYREMVNKMPEPSEFAARLVALHHSSRSPTGKFGFHLTTYNGNLPRATQWEDSWESFFATSLKLALELEQMAKAQTLHLKLCSRDYMKK</sequence>
<comment type="caution">
    <text evidence="3">The sequence shown here is derived from an EMBL/GenBank/DDBJ whole genome shotgun (WGS) entry which is preliminary data.</text>
</comment>
<dbReference type="AlphaFoldDB" id="A0A9Q0AIA0"/>
<organism evidence="3 4">
    <name type="scientific">Neoarthrinium moseri</name>
    <dbReference type="NCBI Taxonomy" id="1658444"/>
    <lineage>
        <taxon>Eukaryota</taxon>
        <taxon>Fungi</taxon>
        <taxon>Dikarya</taxon>
        <taxon>Ascomycota</taxon>
        <taxon>Pezizomycotina</taxon>
        <taxon>Sordariomycetes</taxon>
        <taxon>Xylariomycetidae</taxon>
        <taxon>Amphisphaeriales</taxon>
        <taxon>Apiosporaceae</taxon>
        <taxon>Neoarthrinium</taxon>
    </lineage>
</organism>
<dbReference type="Proteomes" id="UP000829685">
    <property type="component" value="Unassembled WGS sequence"/>
</dbReference>
<keyword evidence="4" id="KW-1185">Reference proteome</keyword>
<evidence type="ECO:0000256" key="2">
    <source>
        <dbReference type="ARBA" id="ARBA00048655"/>
    </source>
</evidence>
<dbReference type="EMBL" id="JAFIMR010000081">
    <property type="protein sequence ID" value="KAI1848994.1"/>
    <property type="molecule type" value="Genomic_DNA"/>
</dbReference>
<dbReference type="GO" id="GO:0102193">
    <property type="term" value="F:protein-ribulosamine 3-kinase activity"/>
    <property type="evidence" value="ECO:0007669"/>
    <property type="project" value="UniProtKB-EC"/>
</dbReference>
<accession>A0A9Q0AIA0</accession>
<evidence type="ECO:0000256" key="1">
    <source>
        <dbReference type="ARBA" id="ARBA00011961"/>
    </source>
</evidence>